<feature type="domain" description="Apea-like HEPN" evidence="1">
    <location>
        <begin position="318"/>
        <end position="451"/>
    </location>
</feature>
<dbReference type="RefSeq" id="WP_159402873.1">
    <property type="nucleotide sequence ID" value="NZ_HG322952.1"/>
</dbReference>
<evidence type="ECO:0000313" key="3">
    <source>
        <dbReference type="EMBL" id="NKZ12632.1"/>
    </source>
</evidence>
<comment type="caution">
    <text evidence="3">The sequence shown here is derived from an EMBL/GenBank/DDBJ whole genome shotgun (WGS) entry which is preliminary data.</text>
</comment>
<evidence type="ECO:0000313" key="4">
    <source>
        <dbReference type="Proteomes" id="UP000518188"/>
    </source>
</evidence>
<dbReference type="Proteomes" id="UP000518188">
    <property type="component" value="Unassembled WGS sequence"/>
</dbReference>
<evidence type="ECO:0000259" key="1">
    <source>
        <dbReference type="Pfam" id="PF18739"/>
    </source>
</evidence>
<feature type="domain" description="ApeA N-terminal" evidence="2">
    <location>
        <begin position="14"/>
        <end position="250"/>
    </location>
</feature>
<gene>
    <name evidence="3" type="ORF">HGA11_16780</name>
</gene>
<dbReference type="InterPro" id="IPR041229">
    <property type="entry name" value="HEPN_Apea"/>
</dbReference>
<evidence type="ECO:0000259" key="2">
    <source>
        <dbReference type="Pfam" id="PF18862"/>
    </source>
</evidence>
<evidence type="ECO:0008006" key="5">
    <source>
        <dbReference type="Google" id="ProtNLM"/>
    </source>
</evidence>
<dbReference type="EMBL" id="JAAXPJ010000006">
    <property type="protein sequence ID" value="NKZ12632.1"/>
    <property type="molecule type" value="Genomic_DNA"/>
</dbReference>
<dbReference type="InterPro" id="IPR041223">
    <property type="entry name" value="ApeA_NTD"/>
</dbReference>
<accession>A0A7X6MPN6</accession>
<reference evidence="3 4" key="1">
    <citation type="submission" date="2020-04" db="EMBL/GenBank/DDBJ databases">
        <title>MicrobeNet Type strains.</title>
        <authorList>
            <person name="Nicholson A.C."/>
        </authorList>
    </citation>
    <scope>NUCLEOTIDE SEQUENCE [LARGE SCALE GENOMIC DNA]</scope>
    <source>
        <strain evidence="3 4">ATCC 700731</strain>
    </source>
</reference>
<dbReference type="Pfam" id="PF18739">
    <property type="entry name" value="HEPN_Apea"/>
    <property type="match status" value="1"/>
</dbReference>
<name>A0A7X6MPN6_9MYCO</name>
<dbReference type="Pfam" id="PF18862">
    <property type="entry name" value="ApeA_NTD1"/>
    <property type="match status" value="1"/>
</dbReference>
<sequence>MTNAEFPSKTAQSLGKFWLPDADDSPVSGMLSVDGTDVRLEVSPEITPMFLIRNTGPGKAAVKLSDQPDDMVVLGSIPMKPRKVTLWDAQTTHQTQLAGLFFAGKNAGPSRQGLKATWCVAGQHLPDPDTPLCGVRPDVTNLAEWARLPALATTVYPRDPLKLDWHMNVRNKSLDAELANGAGYLTLAPSARHSPPDLRGLHVTTTSQLEIELFQGWSLPDIAMRVLRPLADLMTLLSGKPCVIRSLDVWADTWCSVHGYQIDPAGPETAGELLFTRPHVGLEFLPRWFDLHQRTTPVPQILAAVIRNEYPTVEADALSLATAVEALHRTLDPDARRFSVEQIDNSLEAVEASNMPTEVSQSLSTALRQYWHEYSYPQRVKALAEPVAEAVPACIGRLSRWKEQVVNQRIALAHGLGQNGLSVDQIRRMHALNQSLHWMLTLRLFMEAGIDGSILAKTTEDSERFNDQCHNWRHSWPKVFSA</sequence>
<organism evidence="3 4">
    <name type="scientific">Mycolicibacterium septicum DSM 44393</name>
    <dbReference type="NCBI Taxonomy" id="1341646"/>
    <lineage>
        <taxon>Bacteria</taxon>
        <taxon>Bacillati</taxon>
        <taxon>Actinomycetota</taxon>
        <taxon>Actinomycetes</taxon>
        <taxon>Mycobacteriales</taxon>
        <taxon>Mycobacteriaceae</taxon>
        <taxon>Mycolicibacterium</taxon>
    </lineage>
</organism>
<protein>
    <recommendedName>
        <fullName evidence="5">ApeA N-terminal domain-containing protein</fullName>
    </recommendedName>
</protein>
<dbReference type="AlphaFoldDB" id="A0A7X6MPN6"/>
<proteinExistence type="predicted"/>